<feature type="compositionally biased region" description="Basic residues" evidence="1">
    <location>
        <begin position="177"/>
        <end position="189"/>
    </location>
</feature>
<name>A0A182J019_ANOAO</name>
<dbReference type="VEuPathDB" id="VectorBase:AATE008757"/>
<evidence type="ECO:0000256" key="1">
    <source>
        <dbReference type="SAM" id="MobiDB-lite"/>
    </source>
</evidence>
<reference evidence="2" key="1">
    <citation type="submission" date="2022-08" db="UniProtKB">
        <authorList>
            <consortium name="EnsemblMetazoa"/>
        </authorList>
    </citation>
    <scope>IDENTIFICATION</scope>
    <source>
        <strain evidence="2">EBRO</strain>
    </source>
</reference>
<protein>
    <submittedName>
        <fullName evidence="2">Uncharacterized protein</fullName>
    </submittedName>
</protein>
<feature type="region of interest" description="Disordered" evidence="1">
    <location>
        <begin position="128"/>
        <end position="202"/>
    </location>
</feature>
<dbReference type="EnsemblMetazoa" id="AATE008757-RA">
    <property type="protein sequence ID" value="AATE008757-PA.1"/>
    <property type="gene ID" value="AATE008757"/>
</dbReference>
<dbReference type="AlphaFoldDB" id="A0A182J019"/>
<accession>A0A182J019</accession>
<proteinExistence type="predicted"/>
<feature type="compositionally biased region" description="Basic and acidic residues" evidence="1">
    <location>
        <begin position="156"/>
        <end position="166"/>
    </location>
</feature>
<evidence type="ECO:0000313" key="2">
    <source>
        <dbReference type="EnsemblMetazoa" id="AATE008757-PA.1"/>
    </source>
</evidence>
<feature type="compositionally biased region" description="Basic and acidic residues" evidence="1">
    <location>
        <begin position="128"/>
        <end position="139"/>
    </location>
</feature>
<sequence length="202" mass="22146">MTNFLASLVKEINRTTSELIRSSVAPVPALSTDNLDRILTELTPAFREVVRSPSKEAMLWVVDTIRANTSVGDTGEDWVATEQAVTEFSWDRVAQPVSSDARTLAFLTMEPAIIPVGPAIPTSVDLETRHSVDSQEDSSHLGAMPQEASFSSSNRSVRDHLAHSEGGRSTGHSLTNRAKRLRRSRRGRIREKAQITPAPMGQ</sequence>
<organism evidence="2">
    <name type="scientific">Anopheles atroparvus</name>
    <name type="common">European mosquito</name>
    <dbReference type="NCBI Taxonomy" id="41427"/>
    <lineage>
        <taxon>Eukaryota</taxon>
        <taxon>Metazoa</taxon>
        <taxon>Ecdysozoa</taxon>
        <taxon>Arthropoda</taxon>
        <taxon>Hexapoda</taxon>
        <taxon>Insecta</taxon>
        <taxon>Pterygota</taxon>
        <taxon>Neoptera</taxon>
        <taxon>Endopterygota</taxon>
        <taxon>Diptera</taxon>
        <taxon>Nematocera</taxon>
        <taxon>Culicoidea</taxon>
        <taxon>Culicidae</taxon>
        <taxon>Anophelinae</taxon>
        <taxon>Anopheles</taxon>
    </lineage>
</organism>